<comment type="caution">
    <text evidence="1">The sequence shown here is derived from an EMBL/GenBank/DDBJ whole genome shotgun (WGS) entry which is preliminary data.</text>
</comment>
<proteinExistence type="predicted"/>
<evidence type="ECO:0000313" key="2">
    <source>
        <dbReference type="Proteomes" id="UP001175228"/>
    </source>
</evidence>
<dbReference type="EMBL" id="JAUEPU010000013">
    <property type="protein sequence ID" value="KAK0497594.1"/>
    <property type="molecule type" value="Genomic_DNA"/>
</dbReference>
<dbReference type="Proteomes" id="UP001175228">
    <property type="component" value="Unassembled WGS sequence"/>
</dbReference>
<gene>
    <name evidence="1" type="ORF">EDD18DRAFT_1462351</name>
</gene>
<dbReference type="AlphaFoldDB" id="A0AA39UU88"/>
<keyword evidence="2" id="KW-1185">Reference proteome</keyword>
<name>A0AA39UU88_9AGAR</name>
<sequence>MLPRMTAFQREWTPGCPWTVGEVCFVAYTDTFGYPIMEFYMCMVNHYSSPENAPPHGQFWSPCAPQPRRR</sequence>
<organism evidence="1 2">
    <name type="scientific">Armillaria luteobubalina</name>
    <dbReference type="NCBI Taxonomy" id="153913"/>
    <lineage>
        <taxon>Eukaryota</taxon>
        <taxon>Fungi</taxon>
        <taxon>Dikarya</taxon>
        <taxon>Basidiomycota</taxon>
        <taxon>Agaricomycotina</taxon>
        <taxon>Agaricomycetes</taxon>
        <taxon>Agaricomycetidae</taxon>
        <taxon>Agaricales</taxon>
        <taxon>Marasmiineae</taxon>
        <taxon>Physalacriaceae</taxon>
        <taxon>Armillaria</taxon>
    </lineage>
</organism>
<protein>
    <submittedName>
        <fullName evidence="1">Uncharacterized protein</fullName>
    </submittedName>
</protein>
<evidence type="ECO:0000313" key="1">
    <source>
        <dbReference type="EMBL" id="KAK0497594.1"/>
    </source>
</evidence>
<accession>A0AA39UU88</accession>
<reference evidence="1" key="1">
    <citation type="submission" date="2023-06" db="EMBL/GenBank/DDBJ databases">
        <authorList>
            <consortium name="Lawrence Berkeley National Laboratory"/>
            <person name="Ahrendt S."/>
            <person name="Sahu N."/>
            <person name="Indic B."/>
            <person name="Wong-Bajracharya J."/>
            <person name="Merenyi Z."/>
            <person name="Ke H.-M."/>
            <person name="Monk M."/>
            <person name="Kocsube S."/>
            <person name="Drula E."/>
            <person name="Lipzen A."/>
            <person name="Balint B."/>
            <person name="Henrissat B."/>
            <person name="Andreopoulos B."/>
            <person name="Martin F.M."/>
            <person name="Harder C.B."/>
            <person name="Rigling D."/>
            <person name="Ford K.L."/>
            <person name="Foster G.D."/>
            <person name="Pangilinan J."/>
            <person name="Papanicolaou A."/>
            <person name="Barry K."/>
            <person name="LaButti K."/>
            <person name="Viragh M."/>
            <person name="Koriabine M."/>
            <person name="Yan M."/>
            <person name="Riley R."/>
            <person name="Champramary S."/>
            <person name="Plett K.L."/>
            <person name="Tsai I.J."/>
            <person name="Slot J."/>
            <person name="Sipos G."/>
            <person name="Plett J."/>
            <person name="Nagy L.G."/>
            <person name="Grigoriev I.V."/>
        </authorList>
    </citation>
    <scope>NUCLEOTIDE SEQUENCE</scope>
    <source>
        <strain evidence="1">HWK02</strain>
    </source>
</reference>